<organism evidence="1 2">
    <name type="scientific">Paraburkholderia panacisoli</name>
    <dbReference type="NCBI Taxonomy" id="2603818"/>
    <lineage>
        <taxon>Bacteria</taxon>
        <taxon>Pseudomonadati</taxon>
        <taxon>Pseudomonadota</taxon>
        <taxon>Betaproteobacteria</taxon>
        <taxon>Burkholderiales</taxon>
        <taxon>Burkholderiaceae</taxon>
        <taxon>Paraburkholderia</taxon>
    </lineage>
</organism>
<dbReference type="Proteomes" id="UP000325273">
    <property type="component" value="Unassembled WGS sequence"/>
</dbReference>
<sequence>MKLSEYIAKLQAILERDGDLDVVKQNTYGDMVAGSGSFSSVLTPLTADKFTYHGKEFVKSNDRPLPPGSELNGRVVKVD</sequence>
<gene>
    <name evidence="1" type="ORF">FVF58_42790</name>
</gene>
<evidence type="ECO:0000313" key="1">
    <source>
        <dbReference type="EMBL" id="KAA0999043.1"/>
    </source>
</evidence>
<dbReference type="EMBL" id="VTUZ01000051">
    <property type="protein sequence ID" value="KAA0999043.1"/>
    <property type="molecule type" value="Genomic_DNA"/>
</dbReference>
<evidence type="ECO:0000313" key="2">
    <source>
        <dbReference type="Proteomes" id="UP000325273"/>
    </source>
</evidence>
<proteinExistence type="predicted"/>
<protein>
    <submittedName>
        <fullName evidence="1">Uncharacterized protein</fullName>
    </submittedName>
</protein>
<name>A0A5B0G666_9BURK</name>
<comment type="caution">
    <text evidence="1">The sequence shown here is derived from an EMBL/GenBank/DDBJ whole genome shotgun (WGS) entry which is preliminary data.</text>
</comment>
<dbReference type="AlphaFoldDB" id="A0A5B0G666"/>
<accession>A0A5B0G666</accession>
<reference evidence="1 2" key="1">
    <citation type="submission" date="2019-08" db="EMBL/GenBank/DDBJ databases">
        <title>Paraburkholderia sp. DCY113.</title>
        <authorList>
            <person name="Kang J."/>
        </authorList>
    </citation>
    <scope>NUCLEOTIDE SEQUENCE [LARGE SCALE GENOMIC DNA]</scope>
    <source>
        <strain evidence="1 2">DCY113</strain>
    </source>
</reference>
<keyword evidence="2" id="KW-1185">Reference proteome</keyword>
<dbReference type="RefSeq" id="WP_149675659.1">
    <property type="nucleotide sequence ID" value="NZ_VTUZ01000051.1"/>
</dbReference>